<dbReference type="AlphaFoldDB" id="A0A098M9V7"/>
<reference evidence="1 2" key="1">
    <citation type="submission" date="2014-08" db="EMBL/GenBank/DDBJ databases">
        <authorList>
            <person name="den Bakker H.C."/>
        </authorList>
    </citation>
    <scope>NUCLEOTIDE SEQUENCE [LARGE SCALE GENOMIC DNA]</scope>
    <source>
        <strain evidence="1 2">DSM 18334</strain>
    </source>
</reference>
<gene>
    <name evidence="1" type="ORF">PWYN_08280</name>
</gene>
<organism evidence="1 2">
    <name type="scientific">Paenibacillus wynnii</name>
    <dbReference type="NCBI Taxonomy" id="268407"/>
    <lineage>
        <taxon>Bacteria</taxon>
        <taxon>Bacillati</taxon>
        <taxon>Bacillota</taxon>
        <taxon>Bacilli</taxon>
        <taxon>Bacillales</taxon>
        <taxon>Paenibacillaceae</taxon>
        <taxon>Paenibacillus</taxon>
    </lineage>
</organism>
<dbReference type="STRING" id="268407.PWYN_08280"/>
<dbReference type="RefSeq" id="WP_036650197.1">
    <property type="nucleotide sequence ID" value="NZ_JQCR01000002.1"/>
</dbReference>
<name>A0A098M9V7_9BACL</name>
<evidence type="ECO:0000313" key="2">
    <source>
        <dbReference type="Proteomes" id="UP000029734"/>
    </source>
</evidence>
<keyword evidence="2" id="KW-1185">Reference proteome</keyword>
<dbReference type="OrthoDB" id="9773927at2"/>
<protein>
    <submittedName>
        <fullName evidence="1">Renal dipeptidase</fullName>
    </submittedName>
</protein>
<dbReference type="Pfam" id="PF14907">
    <property type="entry name" value="NTP_transf_5"/>
    <property type="match status" value="1"/>
</dbReference>
<accession>A0A098M9V7</accession>
<reference evidence="1 2" key="2">
    <citation type="submission" date="2014-10" db="EMBL/GenBank/DDBJ databases">
        <title>Comparative genomics of the Paenibacillus odorifer group.</title>
        <authorList>
            <person name="Tsai Y.-C."/>
            <person name="Martin N."/>
            <person name="Korlach J."/>
            <person name="Wiedmann M."/>
        </authorList>
    </citation>
    <scope>NUCLEOTIDE SEQUENCE [LARGE SCALE GENOMIC DNA]</scope>
    <source>
        <strain evidence="1 2">DSM 18334</strain>
    </source>
</reference>
<proteinExistence type="predicted"/>
<dbReference type="Proteomes" id="UP000029734">
    <property type="component" value="Unassembled WGS sequence"/>
</dbReference>
<evidence type="ECO:0000313" key="1">
    <source>
        <dbReference type="EMBL" id="KGE19334.1"/>
    </source>
</evidence>
<sequence>MGNALGLSTGTLSKEMRLLIAFLAEDHNPNDLPESQPELFRETDWEIFIELARHHRVYPYLYGRLKPMNEIWVPTWVVRTMHDLYTKNTFQMLHLSGEMEQVGKLFAEHDIDCLFLKGPVIAKDLYGDISLRTSCDLDLILSIEDLSKAEEILLQQGYLKDDYIRTVLNDWKWRHHHIVFFHSGKGIKVELHWRLNPAPSKEPAFPDLWKRRRTSSLTKHPIYYLGREDLFLFLVSHGARHGWSRIRWLLDIKQLLLQPLTAPKLIALLRKHHYYYIGGQALALTSSLLSVSIDSQLQPMESTSKSRRLAQEALFYLERMVNLHSPPIPPEVESYHKRHQFALLTFSRKFLFVLSFLFPYPEDAETLPLPKSLHFLYVPLRPILWAWRKTIGGQG</sequence>
<dbReference type="EMBL" id="JQCR01000002">
    <property type="protein sequence ID" value="KGE19334.1"/>
    <property type="molecule type" value="Genomic_DNA"/>
</dbReference>
<dbReference type="eggNOG" id="COG1216">
    <property type="taxonomic scope" value="Bacteria"/>
</dbReference>
<comment type="caution">
    <text evidence="1">The sequence shown here is derived from an EMBL/GenBank/DDBJ whole genome shotgun (WGS) entry which is preliminary data.</text>
</comment>
<dbReference type="InterPro" id="IPR039498">
    <property type="entry name" value="NTP_transf_5"/>
</dbReference>